<keyword evidence="2" id="KW-1185">Reference proteome</keyword>
<organism evidence="1 2">
    <name type="scientific">Neobacillus rhizosphaerae</name>
    <dbReference type="NCBI Taxonomy" id="2880965"/>
    <lineage>
        <taxon>Bacteria</taxon>
        <taxon>Bacillati</taxon>
        <taxon>Bacillota</taxon>
        <taxon>Bacilli</taxon>
        <taxon>Bacillales</taxon>
        <taxon>Bacillaceae</taxon>
        <taxon>Neobacillus</taxon>
    </lineage>
</organism>
<evidence type="ECO:0000313" key="1">
    <source>
        <dbReference type="EMBL" id="CAH2717111.1"/>
    </source>
</evidence>
<name>A0ABM9EWM6_9BACI</name>
<evidence type="ECO:0000313" key="2">
    <source>
        <dbReference type="Proteomes" id="UP000838308"/>
    </source>
</evidence>
<dbReference type="EMBL" id="CALBWS010000038">
    <property type="protein sequence ID" value="CAH2717111.1"/>
    <property type="molecule type" value="Genomic_DNA"/>
</dbReference>
<dbReference type="RefSeq" id="WP_248737337.1">
    <property type="nucleotide sequence ID" value="NZ_CALBWS010000038.1"/>
</dbReference>
<sequence>MREETKSVIYMALDILDSINSSSSDQNIHNFIRIDSEVLEDVREELFRLLAGSVTEKGSIEKLPEKKEEKNEREQLIGLLPLVLIDKTKFPSNSDIIKLAEFSLNINGLSKKKRSRNELIGIIVSEVAEKESKDLDLFLKLWRKFMKDKSSNKFNNTLTNYNSNINIKTIRYNNDSIDNKEDNFVDVWLEFFRSHKGR</sequence>
<accession>A0ABM9EWM6</accession>
<comment type="caution">
    <text evidence="1">The sequence shown here is derived from an EMBL/GenBank/DDBJ whole genome shotgun (WGS) entry which is preliminary data.</text>
</comment>
<protein>
    <submittedName>
        <fullName evidence="1">Uncharacterized protein</fullName>
    </submittedName>
</protein>
<gene>
    <name evidence="1" type="ORF">BACCIP111895_04300</name>
</gene>
<reference evidence="1" key="1">
    <citation type="submission" date="2022-04" db="EMBL/GenBank/DDBJ databases">
        <authorList>
            <person name="Criscuolo A."/>
        </authorList>
    </citation>
    <scope>NUCLEOTIDE SEQUENCE</scope>
    <source>
        <strain evidence="1">CIP111895</strain>
    </source>
</reference>
<dbReference type="Proteomes" id="UP000838308">
    <property type="component" value="Unassembled WGS sequence"/>
</dbReference>
<proteinExistence type="predicted"/>